<feature type="coiled-coil region" evidence="4">
    <location>
        <begin position="59"/>
        <end position="86"/>
    </location>
</feature>
<feature type="repeat" description="WD" evidence="3">
    <location>
        <begin position="1395"/>
        <end position="1436"/>
    </location>
</feature>
<keyword evidence="4" id="KW-0175">Coiled coil</keyword>
<keyword evidence="1 3" id="KW-0853">WD repeat</keyword>
<evidence type="ECO:0000256" key="3">
    <source>
        <dbReference type="PROSITE-ProRule" id="PRU00221"/>
    </source>
</evidence>
<dbReference type="PANTHER" id="PTHR44129">
    <property type="entry name" value="WD REPEAT-CONTAINING PROTEIN POP1"/>
    <property type="match status" value="1"/>
</dbReference>
<feature type="domain" description="NACHT" evidence="5">
    <location>
        <begin position="194"/>
        <end position="356"/>
    </location>
</feature>
<dbReference type="Pfam" id="PF00805">
    <property type="entry name" value="Pentapeptide"/>
    <property type="match status" value="1"/>
</dbReference>
<dbReference type="Pfam" id="PF00400">
    <property type="entry name" value="WD40"/>
    <property type="match status" value="14"/>
</dbReference>
<dbReference type="CDD" id="cd00200">
    <property type="entry name" value="WD40"/>
    <property type="match status" value="3"/>
</dbReference>
<evidence type="ECO:0000256" key="4">
    <source>
        <dbReference type="SAM" id="Coils"/>
    </source>
</evidence>
<evidence type="ECO:0000259" key="5">
    <source>
        <dbReference type="Pfam" id="PF05729"/>
    </source>
</evidence>
<feature type="repeat" description="WD" evidence="3">
    <location>
        <begin position="1185"/>
        <end position="1226"/>
    </location>
</feature>
<feature type="repeat" description="WD" evidence="3">
    <location>
        <begin position="975"/>
        <end position="1016"/>
    </location>
</feature>
<sequence>MKNKLEVLSQLEYKIRFEEDKSSKQQLQIKLTNNYQEFEEFLDKITEMSQKLDINLELIKENRKMLIQLKQKIDQLQTVIDDIAIDVKRLRGKSVNELFQIRSQVVLKQKQITEMKTIYVELKVEINDTKNGQKVETNNQKVVSWLMKTKANDFQGELNKFLQNYQDDKIIEDIDQEIDVIQNDQINQSYNQKDVMLIKGKAGAGKSTAAQKIEQFLWENQNEFKQKWIPIFIALPTIQNPKYNLLEEALESDNYNFDKTQLREFKDLINEKKINVVLILDSYDEMHFDFIQQNLYQTNRLKEQFKIYENNLGQNLKIIITTRTEILTASSYQTWFYGEKINSMIEIELMKFDIIQTQEYLTLYSILNLKTYIFSIFEYLMQLKHAQFEVQQFSSFWTELYPIIQKDTTNSNNDNLLSRSCIAEILKKFEQFEPFKYINQKQLITFENDMQNFWSASKYQKQLLNSNLYTFLETPFLIELFVHVLPYSNIDLEETQEQFSQNYIKLKTAKKVSERLIQQHKNIEGINSDLIKQQNDDFQFEVKSILEQLQSQNFFKSYSIINQIEQIDDITININNQLFTFSINEDIQTIVQAFLIKTITVYDFYNLFIEQYNEKQIQKLRHQGKIKDSECFKFDLMKYSEALALDMSIHQTTTIQNRVKGQLKLKSKWIGNNNEYWYDQYFEGDEEYCNLIRRAALLIKIGNNYSFTHKSIQEFYVAKFILGLLKKIQVDIKLEDLLQNNNQMENLSKEKVMIKCQWIFDINEGFRDLFLYQEQYMGVRSFVVEQIREIEMIENKLLFVIKLTAKFPNYIRAASNCTQLLNWFNKNFQFQDLQNIKLEYVSLYGTNFYGSNLQNSQFQNININRCISNFINSNLQNIKWQNTILYEKPIMRGHIGNINSIAFSFDGTTLASCGNDTLVNIWNYKTGKQIYKLEGHQSRVNSVCFAKDNIILASGSEDFLILLWKYKEGVLLIELDGHLSGVKQISFSNEGNTFASCSEDGTILIWDYQSKQQKSFIKAHQCCVNSIAFSIKDNIIASGSTDKSIILWEHESGNKIRSLDGHSDNITTIVFAMDGHSLVSGSWDMLIIIWDYKNGKIIRKLEGHSNAIESIALSQDGLLLASVSSDKTAILWDFKSAKQIGLLEGHSDVIFSVAFSIDGSTLASCSRDNTIILWDCQSCLQIENVDGHLKGINAIQFSLDGLILASASSDKTIIMWNTQTGQIIKKLDGHSGVVTSIAFSIDGLHIASGSYDKTIILWDIRTGIKIRSIGSHSDLITSLAFSSNGYALASGSYDKTIIIWDYKTKRIIAKLEGHSSFVFTVAFSPNGIILASGSKDKTILIWDYKQKKQIGNLQGHFSNVNCVVFSIDGIHLASCSSDCSIILWDYKSCKQVRKIGNHSNQINQIAFSQNSQTLASVSLDRTIMLWDYKAGILLQKIDGHIGNITSIAYSPDGKILASGSQDKTIRLHFFSLQKSLFQYQYSYPYSCKLEVDEAILNNNSIILNLKNEQLEPLFQSKGAKNIQK</sequence>
<feature type="repeat" description="WD" evidence="3">
    <location>
        <begin position="1353"/>
        <end position="1394"/>
    </location>
</feature>
<dbReference type="EMBL" id="CAJJDN010000055">
    <property type="protein sequence ID" value="CAD8089921.1"/>
    <property type="molecule type" value="Genomic_DNA"/>
</dbReference>
<keyword evidence="7" id="KW-1185">Reference proteome</keyword>
<comment type="caution">
    <text evidence="6">The sequence shown here is derived from an EMBL/GenBank/DDBJ whole genome shotgun (WGS) entry which is preliminary data.</text>
</comment>
<name>A0A8S1NIL6_9CILI</name>
<feature type="repeat" description="WD" evidence="3">
    <location>
        <begin position="1059"/>
        <end position="1100"/>
    </location>
</feature>
<evidence type="ECO:0000256" key="1">
    <source>
        <dbReference type="ARBA" id="ARBA00022574"/>
    </source>
</evidence>
<accession>A0A8S1NIL6</accession>
<dbReference type="SMART" id="SM00320">
    <property type="entry name" value="WD40"/>
    <property type="match status" value="14"/>
</dbReference>
<feature type="repeat" description="WD" evidence="3">
    <location>
        <begin position="1269"/>
        <end position="1310"/>
    </location>
</feature>
<feature type="repeat" description="WD" evidence="3">
    <location>
        <begin position="891"/>
        <end position="932"/>
    </location>
</feature>
<dbReference type="InterPro" id="IPR001680">
    <property type="entry name" value="WD40_rpt"/>
</dbReference>
<feature type="repeat" description="WD" evidence="3">
    <location>
        <begin position="1101"/>
        <end position="1142"/>
    </location>
</feature>
<proteinExistence type="predicted"/>
<feature type="repeat" description="WD" evidence="3">
    <location>
        <begin position="1227"/>
        <end position="1268"/>
    </location>
</feature>
<reference evidence="6" key="1">
    <citation type="submission" date="2021-01" db="EMBL/GenBank/DDBJ databases">
        <authorList>
            <consortium name="Genoscope - CEA"/>
            <person name="William W."/>
        </authorList>
    </citation>
    <scope>NUCLEOTIDE SEQUENCE</scope>
</reference>
<keyword evidence="2" id="KW-0677">Repeat</keyword>
<dbReference type="OrthoDB" id="10431559at2759"/>
<feature type="repeat" description="WD" evidence="3">
    <location>
        <begin position="1437"/>
        <end position="1467"/>
    </location>
</feature>
<organism evidence="6 7">
    <name type="scientific">Paramecium sonneborni</name>
    <dbReference type="NCBI Taxonomy" id="65129"/>
    <lineage>
        <taxon>Eukaryota</taxon>
        <taxon>Sar</taxon>
        <taxon>Alveolata</taxon>
        <taxon>Ciliophora</taxon>
        <taxon>Intramacronucleata</taxon>
        <taxon>Oligohymenophorea</taxon>
        <taxon>Peniculida</taxon>
        <taxon>Parameciidae</taxon>
        <taxon>Paramecium</taxon>
    </lineage>
</organism>
<feature type="repeat" description="WD" evidence="3">
    <location>
        <begin position="933"/>
        <end position="974"/>
    </location>
</feature>
<dbReference type="InterPro" id="IPR007111">
    <property type="entry name" value="NACHT_NTPase"/>
</dbReference>
<dbReference type="PROSITE" id="PS00678">
    <property type="entry name" value="WD_REPEATS_1"/>
    <property type="match status" value="3"/>
</dbReference>
<feature type="repeat" description="WD" evidence="3">
    <location>
        <begin position="1311"/>
        <end position="1352"/>
    </location>
</feature>
<dbReference type="InterPro" id="IPR001646">
    <property type="entry name" value="5peptide_repeat"/>
</dbReference>
<dbReference type="InterPro" id="IPR050349">
    <property type="entry name" value="WD_LIS1/nudF_dynein_reg"/>
</dbReference>
<dbReference type="InterPro" id="IPR019775">
    <property type="entry name" value="WD40_repeat_CS"/>
</dbReference>
<evidence type="ECO:0000313" key="7">
    <source>
        <dbReference type="Proteomes" id="UP000692954"/>
    </source>
</evidence>
<dbReference type="Pfam" id="PF05729">
    <property type="entry name" value="NACHT"/>
    <property type="match status" value="1"/>
</dbReference>
<gene>
    <name evidence="6" type="ORF">PSON_ATCC_30995.1.T0550057</name>
</gene>
<dbReference type="PROSITE" id="PS50082">
    <property type="entry name" value="WD_REPEATS_2"/>
    <property type="match status" value="14"/>
</dbReference>
<feature type="repeat" description="WD" evidence="3">
    <location>
        <begin position="1143"/>
        <end position="1175"/>
    </location>
</feature>
<dbReference type="Proteomes" id="UP000692954">
    <property type="component" value="Unassembled WGS sequence"/>
</dbReference>
<dbReference type="PROSITE" id="PS50294">
    <property type="entry name" value="WD_REPEATS_REGION"/>
    <property type="match status" value="14"/>
</dbReference>
<evidence type="ECO:0000313" key="6">
    <source>
        <dbReference type="EMBL" id="CAD8089921.1"/>
    </source>
</evidence>
<protein>
    <recommendedName>
        <fullName evidence="5">NACHT domain-containing protein</fullName>
    </recommendedName>
</protein>
<feature type="repeat" description="WD" evidence="3">
    <location>
        <begin position="1017"/>
        <end position="1058"/>
    </location>
</feature>
<evidence type="ECO:0000256" key="2">
    <source>
        <dbReference type="ARBA" id="ARBA00022737"/>
    </source>
</evidence>